<sequence length="137" mass="14376">MALAQLAQSIPAQNLQLLAQIGVPIAGLGSQTNSTMQGTQQQSGTQQFGSIATGIGNLLKFVPSDTRLKEDIAPVGALFDGTPVYGYRYKGAPAYHIGLLAQDVEKTAPHAVIEISGYKAVDYRAATEASRRMNGAA</sequence>
<accession>A0A1J5PEN7</accession>
<name>A0A1J5PEN7_9ZZZZ</name>
<proteinExistence type="predicted"/>
<comment type="caution">
    <text evidence="2">The sequence shown here is derived from an EMBL/GenBank/DDBJ whole genome shotgun (WGS) entry which is preliminary data.</text>
</comment>
<protein>
    <recommendedName>
        <fullName evidence="1">Peptidase S74 domain-containing protein</fullName>
    </recommendedName>
</protein>
<dbReference type="Pfam" id="PF13884">
    <property type="entry name" value="Peptidase_S74"/>
    <property type="match status" value="1"/>
</dbReference>
<gene>
    <name evidence="2" type="ORF">GALL_547610</name>
</gene>
<feature type="domain" description="Peptidase S74" evidence="1">
    <location>
        <begin position="64"/>
        <end position="112"/>
    </location>
</feature>
<dbReference type="InterPro" id="IPR030392">
    <property type="entry name" value="S74_ICA"/>
</dbReference>
<evidence type="ECO:0000313" key="2">
    <source>
        <dbReference type="EMBL" id="OIQ63699.1"/>
    </source>
</evidence>
<reference evidence="2" key="1">
    <citation type="submission" date="2016-10" db="EMBL/GenBank/DDBJ databases">
        <title>Sequence of Gallionella enrichment culture.</title>
        <authorList>
            <person name="Poehlein A."/>
            <person name="Muehling M."/>
            <person name="Daniel R."/>
        </authorList>
    </citation>
    <scope>NUCLEOTIDE SEQUENCE</scope>
</reference>
<evidence type="ECO:0000259" key="1">
    <source>
        <dbReference type="Pfam" id="PF13884"/>
    </source>
</evidence>
<dbReference type="AlphaFoldDB" id="A0A1J5PEN7"/>
<organism evidence="2">
    <name type="scientific">mine drainage metagenome</name>
    <dbReference type="NCBI Taxonomy" id="410659"/>
    <lineage>
        <taxon>unclassified sequences</taxon>
        <taxon>metagenomes</taxon>
        <taxon>ecological metagenomes</taxon>
    </lineage>
</organism>
<dbReference type="EMBL" id="MLJW01008778">
    <property type="protein sequence ID" value="OIQ63699.1"/>
    <property type="molecule type" value="Genomic_DNA"/>
</dbReference>